<keyword evidence="3" id="KW-1185">Reference proteome</keyword>
<evidence type="ECO:0000313" key="2">
    <source>
        <dbReference type="EMBL" id="PLB48471.1"/>
    </source>
</evidence>
<dbReference type="RefSeq" id="XP_024703773.1">
    <property type="nucleotide sequence ID" value="XM_024842820.1"/>
</dbReference>
<dbReference type="Proteomes" id="UP000234275">
    <property type="component" value="Unassembled WGS sequence"/>
</dbReference>
<dbReference type="CDD" id="cd00303">
    <property type="entry name" value="retropepsin_like"/>
    <property type="match status" value="1"/>
</dbReference>
<name>A0A2I2G6G7_9EURO</name>
<dbReference type="OrthoDB" id="4471293at2759"/>
<dbReference type="EMBL" id="MSFO01000005">
    <property type="protein sequence ID" value="PLB48471.1"/>
    <property type="molecule type" value="Genomic_DNA"/>
</dbReference>
<dbReference type="GeneID" id="36550519"/>
<feature type="compositionally biased region" description="Polar residues" evidence="1">
    <location>
        <begin position="32"/>
        <end position="42"/>
    </location>
</feature>
<dbReference type="VEuPathDB" id="FungiDB:P170DRAFT_212196"/>
<proteinExistence type="predicted"/>
<organism evidence="2 3">
    <name type="scientific">Aspergillus steynii IBT 23096</name>
    <dbReference type="NCBI Taxonomy" id="1392250"/>
    <lineage>
        <taxon>Eukaryota</taxon>
        <taxon>Fungi</taxon>
        <taxon>Dikarya</taxon>
        <taxon>Ascomycota</taxon>
        <taxon>Pezizomycotina</taxon>
        <taxon>Eurotiomycetes</taxon>
        <taxon>Eurotiomycetidae</taxon>
        <taxon>Eurotiales</taxon>
        <taxon>Aspergillaceae</taxon>
        <taxon>Aspergillus</taxon>
        <taxon>Aspergillus subgen. Circumdati</taxon>
    </lineage>
</organism>
<evidence type="ECO:0000313" key="3">
    <source>
        <dbReference type="Proteomes" id="UP000234275"/>
    </source>
</evidence>
<gene>
    <name evidence="2" type="ORF">P170DRAFT_212196</name>
</gene>
<reference evidence="2 3" key="1">
    <citation type="submission" date="2016-12" db="EMBL/GenBank/DDBJ databases">
        <title>The genomes of Aspergillus section Nigri reveals drivers in fungal speciation.</title>
        <authorList>
            <consortium name="DOE Joint Genome Institute"/>
            <person name="Vesth T.C."/>
            <person name="Nybo J."/>
            <person name="Theobald S."/>
            <person name="Brandl J."/>
            <person name="Frisvad J.C."/>
            <person name="Nielsen K.F."/>
            <person name="Lyhne E.K."/>
            <person name="Kogle M.E."/>
            <person name="Kuo A."/>
            <person name="Riley R."/>
            <person name="Clum A."/>
            <person name="Nolan M."/>
            <person name="Lipzen A."/>
            <person name="Salamov A."/>
            <person name="Henrissat B."/>
            <person name="Wiebenga A."/>
            <person name="De Vries R.P."/>
            <person name="Grigoriev I.V."/>
            <person name="Mortensen U.H."/>
            <person name="Andersen M.R."/>
            <person name="Baker S.E."/>
        </authorList>
    </citation>
    <scope>NUCLEOTIDE SEQUENCE [LARGE SCALE GENOMIC DNA]</scope>
    <source>
        <strain evidence="2 3">IBT 23096</strain>
    </source>
</reference>
<feature type="region of interest" description="Disordered" evidence="1">
    <location>
        <begin position="18"/>
        <end position="42"/>
    </location>
</feature>
<accession>A0A2I2G6G7</accession>
<evidence type="ECO:0000256" key="1">
    <source>
        <dbReference type="SAM" id="MobiDB-lite"/>
    </source>
</evidence>
<sequence length="271" mass="30837">MRWRKFSTSQKECWTLTGTYNGGEEKRRQERTNSTPCPTNKPSQRAFIEPITKASTWSPFTSLCGVRCRRKSRIDTRSHSVHGWENEKDTLPTSYAEPPARYPHLGANIWRGSQGDVPRRKSVLIPRDDAPPTAANACEAQAQTDPSYALAHYDYIYDVIVDNPDQKTRLRRRMLLSFNTEANLMSEEIQQRLRAPVQPVEHPAISGPDQKNYASLGIAKIKWTFIGKPQVFEAAFHVVRDLDADLLLGRPSIQTLSLDQIDPEIAQRLHV</sequence>
<dbReference type="AlphaFoldDB" id="A0A2I2G6G7"/>
<comment type="caution">
    <text evidence="2">The sequence shown here is derived from an EMBL/GenBank/DDBJ whole genome shotgun (WGS) entry which is preliminary data.</text>
</comment>
<protein>
    <submittedName>
        <fullName evidence="2">Uncharacterized protein</fullName>
    </submittedName>
</protein>